<comment type="caution">
    <text evidence="5">The sequence shown here is derived from an EMBL/GenBank/DDBJ whole genome shotgun (WGS) entry which is preliminary data.</text>
</comment>
<keyword evidence="6" id="KW-1185">Reference proteome</keyword>
<evidence type="ECO:0000256" key="3">
    <source>
        <dbReference type="ARBA" id="ARBA00023163"/>
    </source>
</evidence>
<keyword evidence="2" id="KW-0238">DNA-binding</keyword>
<evidence type="ECO:0000313" key="6">
    <source>
        <dbReference type="Proteomes" id="UP000739565"/>
    </source>
</evidence>
<dbReference type="InterPro" id="IPR036388">
    <property type="entry name" value="WH-like_DNA-bd_sf"/>
</dbReference>
<dbReference type="Gene3D" id="3.40.1410.10">
    <property type="entry name" value="Chorismate lyase-like"/>
    <property type="match status" value="1"/>
</dbReference>
<evidence type="ECO:0000259" key="4">
    <source>
        <dbReference type="PROSITE" id="PS50949"/>
    </source>
</evidence>
<protein>
    <submittedName>
        <fullName evidence="5">GntR family transcriptional regulator</fullName>
    </submittedName>
</protein>
<dbReference type="Pfam" id="PF07702">
    <property type="entry name" value="UTRA"/>
    <property type="match status" value="1"/>
</dbReference>
<organism evidence="5 6">
    <name type="scientific">Zwartia hollandica</name>
    <dbReference type="NCBI Taxonomy" id="324606"/>
    <lineage>
        <taxon>Bacteria</taxon>
        <taxon>Pseudomonadati</taxon>
        <taxon>Pseudomonadota</taxon>
        <taxon>Betaproteobacteria</taxon>
        <taxon>Burkholderiales</taxon>
        <taxon>Alcaligenaceae</taxon>
        <taxon>Zwartia</taxon>
    </lineage>
</organism>
<dbReference type="SMART" id="SM00866">
    <property type="entry name" value="UTRA"/>
    <property type="match status" value="1"/>
</dbReference>
<dbReference type="PANTHER" id="PTHR44846:SF1">
    <property type="entry name" value="MANNOSYL-D-GLYCERATE TRANSPORT_METABOLISM SYSTEM REPRESSOR MNGR-RELATED"/>
    <property type="match status" value="1"/>
</dbReference>
<dbReference type="GO" id="GO:0045892">
    <property type="term" value="P:negative regulation of DNA-templated transcription"/>
    <property type="evidence" value="ECO:0007669"/>
    <property type="project" value="TreeGrafter"/>
</dbReference>
<dbReference type="Proteomes" id="UP000739565">
    <property type="component" value="Unassembled WGS sequence"/>
</dbReference>
<dbReference type="SUPFAM" id="SSF64288">
    <property type="entry name" value="Chorismate lyase-like"/>
    <property type="match status" value="1"/>
</dbReference>
<dbReference type="AlphaFoldDB" id="A0A953N991"/>
<sequence>MTRVESSLPVPRYVQVARTLFDEIESGRYGVGSLLPTEFELCEQFGVSRFTVREAVKQLVQQGLVTRQPGVGSRVLAQRPVKQYTQTMTGITDLRQYASETTLQVTKSQLLPVAGELAKLLDANKGETWLHIEGLRYQDGQAQPICLTDVYIAPRFRSLEGVRDAMRQPLYRILEKQFNCTIKTVHQEIRAIVLNAQLAKQLGVSARSAGLWIARRYLDERDELVELAVSVHPADRFSYRESFRRDWQLNNINTDTTH</sequence>
<name>A0A953N991_9BURK</name>
<feature type="domain" description="HTH gntR-type" evidence="4">
    <location>
        <begin position="10"/>
        <end position="78"/>
    </location>
</feature>
<accession>A0A953N991</accession>
<evidence type="ECO:0000256" key="1">
    <source>
        <dbReference type="ARBA" id="ARBA00023015"/>
    </source>
</evidence>
<dbReference type="InterPro" id="IPR050679">
    <property type="entry name" value="Bact_HTH_transcr_reg"/>
</dbReference>
<dbReference type="GO" id="GO:0003700">
    <property type="term" value="F:DNA-binding transcription factor activity"/>
    <property type="evidence" value="ECO:0007669"/>
    <property type="project" value="InterPro"/>
</dbReference>
<dbReference type="InterPro" id="IPR028978">
    <property type="entry name" value="Chorismate_lyase_/UTRA_dom_sf"/>
</dbReference>
<dbReference type="InterPro" id="IPR000524">
    <property type="entry name" value="Tscrpt_reg_HTH_GntR"/>
</dbReference>
<dbReference type="SMART" id="SM00345">
    <property type="entry name" value="HTH_GNTR"/>
    <property type="match status" value="1"/>
</dbReference>
<dbReference type="InterPro" id="IPR011663">
    <property type="entry name" value="UTRA"/>
</dbReference>
<evidence type="ECO:0000256" key="2">
    <source>
        <dbReference type="ARBA" id="ARBA00023125"/>
    </source>
</evidence>
<dbReference type="PROSITE" id="PS50949">
    <property type="entry name" value="HTH_GNTR"/>
    <property type="match status" value="1"/>
</dbReference>
<dbReference type="Gene3D" id="1.10.10.10">
    <property type="entry name" value="Winged helix-like DNA-binding domain superfamily/Winged helix DNA-binding domain"/>
    <property type="match status" value="1"/>
</dbReference>
<evidence type="ECO:0000313" key="5">
    <source>
        <dbReference type="EMBL" id="MBZ1350559.1"/>
    </source>
</evidence>
<gene>
    <name evidence="5" type="ORF">KZZ10_07850</name>
</gene>
<dbReference type="PRINTS" id="PR00035">
    <property type="entry name" value="HTHGNTR"/>
</dbReference>
<dbReference type="Pfam" id="PF00392">
    <property type="entry name" value="GntR"/>
    <property type="match status" value="1"/>
</dbReference>
<dbReference type="SUPFAM" id="SSF46785">
    <property type="entry name" value="Winged helix' DNA-binding domain"/>
    <property type="match status" value="1"/>
</dbReference>
<keyword evidence="1" id="KW-0805">Transcription regulation</keyword>
<dbReference type="PANTHER" id="PTHR44846">
    <property type="entry name" value="MANNOSYL-D-GLYCERATE TRANSPORT/METABOLISM SYSTEM REPRESSOR MNGR-RELATED"/>
    <property type="match status" value="1"/>
</dbReference>
<reference evidence="5" key="1">
    <citation type="submission" date="2021-07" db="EMBL/GenBank/DDBJ databases">
        <title>New genus and species of the family Alcaligenaceae.</title>
        <authorList>
            <person name="Hahn M.W."/>
        </authorList>
    </citation>
    <scope>NUCLEOTIDE SEQUENCE</scope>
    <source>
        <strain evidence="5">LF4-65</strain>
    </source>
</reference>
<dbReference type="InterPro" id="IPR036390">
    <property type="entry name" value="WH_DNA-bd_sf"/>
</dbReference>
<dbReference type="EMBL" id="JAHXRI010000006">
    <property type="protein sequence ID" value="MBZ1350559.1"/>
    <property type="molecule type" value="Genomic_DNA"/>
</dbReference>
<dbReference type="GO" id="GO:0003677">
    <property type="term" value="F:DNA binding"/>
    <property type="evidence" value="ECO:0007669"/>
    <property type="project" value="UniProtKB-KW"/>
</dbReference>
<dbReference type="RefSeq" id="WP_311133546.1">
    <property type="nucleotide sequence ID" value="NZ_JAHXRI010000006.1"/>
</dbReference>
<keyword evidence="3" id="KW-0804">Transcription</keyword>
<proteinExistence type="predicted"/>
<dbReference type="CDD" id="cd07377">
    <property type="entry name" value="WHTH_GntR"/>
    <property type="match status" value="1"/>
</dbReference>